<keyword evidence="5 6" id="KW-0472">Membrane</keyword>
<evidence type="ECO:0000259" key="7">
    <source>
        <dbReference type="SMART" id="SM00849"/>
    </source>
</evidence>
<feature type="transmembrane region" description="Helical" evidence="6">
    <location>
        <begin position="29"/>
        <end position="44"/>
    </location>
</feature>
<dbReference type="GO" id="GO:0005886">
    <property type="term" value="C:plasma membrane"/>
    <property type="evidence" value="ECO:0007669"/>
    <property type="project" value="UniProtKB-SubCell"/>
</dbReference>
<evidence type="ECO:0000313" key="9">
    <source>
        <dbReference type="Proteomes" id="UP000321307"/>
    </source>
</evidence>
<dbReference type="InterPro" id="IPR035681">
    <property type="entry name" value="ComA-like_MBL"/>
</dbReference>
<dbReference type="PANTHER" id="PTHR30619:SF1">
    <property type="entry name" value="RECOMBINATION PROTEIN 2"/>
    <property type="match status" value="1"/>
</dbReference>
<dbReference type="Proteomes" id="UP000321307">
    <property type="component" value="Unassembled WGS sequence"/>
</dbReference>
<dbReference type="NCBIfam" id="TIGR00361">
    <property type="entry name" value="ComEC_Rec2"/>
    <property type="match status" value="1"/>
</dbReference>
<evidence type="ECO:0000256" key="3">
    <source>
        <dbReference type="ARBA" id="ARBA00022692"/>
    </source>
</evidence>
<dbReference type="SUPFAM" id="SSF56281">
    <property type="entry name" value="Metallo-hydrolase/oxidoreductase"/>
    <property type="match status" value="1"/>
</dbReference>
<dbReference type="InterPro" id="IPR001279">
    <property type="entry name" value="Metallo-B-lactamas"/>
</dbReference>
<feature type="transmembrane region" description="Helical" evidence="6">
    <location>
        <begin position="315"/>
        <end position="348"/>
    </location>
</feature>
<keyword evidence="4 6" id="KW-1133">Transmembrane helix</keyword>
<dbReference type="RefSeq" id="WP_147837850.1">
    <property type="nucleotide sequence ID" value="NZ_VOUP01000001.1"/>
</dbReference>
<comment type="subcellular location">
    <subcellularLocation>
        <location evidence="1">Cell membrane</location>
        <topology evidence="1">Multi-pass membrane protein</topology>
    </subcellularLocation>
</comment>
<evidence type="ECO:0000256" key="2">
    <source>
        <dbReference type="ARBA" id="ARBA00022475"/>
    </source>
</evidence>
<dbReference type="AlphaFoldDB" id="A0A9X9G4R9"/>
<evidence type="ECO:0000256" key="6">
    <source>
        <dbReference type="SAM" id="Phobius"/>
    </source>
</evidence>
<evidence type="ECO:0000256" key="5">
    <source>
        <dbReference type="ARBA" id="ARBA00023136"/>
    </source>
</evidence>
<feature type="transmembrane region" description="Helical" evidence="6">
    <location>
        <begin position="228"/>
        <end position="250"/>
    </location>
</feature>
<protein>
    <submittedName>
        <fullName evidence="8">ComEC family protein</fullName>
    </submittedName>
</protein>
<comment type="caution">
    <text evidence="8">The sequence shown here is derived from an EMBL/GenBank/DDBJ whole genome shotgun (WGS) entry which is preliminary data.</text>
</comment>
<gene>
    <name evidence="8" type="ORF">FOT63_02285</name>
</gene>
<dbReference type="InterPro" id="IPR004797">
    <property type="entry name" value="Competence_ComEC/Rec2"/>
</dbReference>
<organism evidence="8 9">
    <name type="scientific">Serratia ureilytica</name>
    <dbReference type="NCBI Taxonomy" id="300181"/>
    <lineage>
        <taxon>Bacteria</taxon>
        <taxon>Pseudomonadati</taxon>
        <taxon>Pseudomonadota</taxon>
        <taxon>Gammaproteobacteria</taxon>
        <taxon>Enterobacterales</taxon>
        <taxon>Yersiniaceae</taxon>
        <taxon>Serratia</taxon>
    </lineage>
</organism>
<name>A0A9X9G4R9_9GAMM</name>
<dbReference type="Pfam" id="PF00753">
    <property type="entry name" value="Lactamase_B"/>
    <property type="match status" value="1"/>
</dbReference>
<dbReference type="NCBIfam" id="TIGR00360">
    <property type="entry name" value="ComEC_N-term"/>
    <property type="match status" value="1"/>
</dbReference>
<dbReference type="InterPro" id="IPR025405">
    <property type="entry name" value="DUF4131"/>
</dbReference>
<evidence type="ECO:0000256" key="4">
    <source>
        <dbReference type="ARBA" id="ARBA00022989"/>
    </source>
</evidence>
<evidence type="ECO:0000256" key="1">
    <source>
        <dbReference type="ARBA" id="ARBA00004651"/>
    </source>
</evidence>
<feature type="domain" description="Metallo-beta-lactamase" evidence="7">
    <location>
        <begin position="512"/>
        <end position="693"/>
    </location>
</feature>
<dbReference type="InterPro" id="IPR036866">
    <property type="entry name" value="RibonucZ/Hydroxyglut_hydro"/>
</dbReference>
<keyword evidence="2" id="KW-1003">Cell membrane</keyword>
<accession>A0A9X9G4R9</accession>
<proteinExistence type="predicted"/>
<feature type="transmembrane region" description="Helical" evidence="6">
    <location>
        <begin position="7"/>
        <end position="23"/>
    </location>
</feature>
<dbReference type="Gene3D" id="3.60.15.10">
    <property type="entry name" value="Ribonuclease Z/Hydroxyacylglutathione hydrolase-like"/>
    <property type="match status" value="1"/>
</dbReference>
<feature type="transmembrane region" description="Helical" evidence="6">
    <location>
        <begin position="51"/>
        <end position="70"/>
    </location>
</feature>
<reference evidence="8 9" key="1">
    <citation type="submission" date="2019-07" db="EMBL/GenBank/DDBJ databases">
        <title>Serratia strains were isolated from fresh produce.</title>
        <authorList>
            <person name="Cho G.-S."/>
            <person name="Stein M."/>
            <person name="Lee W."/>
            <person name="Suh S.H."/>
            <person name="Franz C.M.A.P."/>
        </authorList>
    </citation>
    <scope>NUCLEOTIDE SEQUENCE [LARGE SCALE GENOMIC DNA]</scope>
    <source>
        <strain evidence="8 9">S17</strain>
    </source>
</reference>
<dbReference type="Pfam" id="PF03772">
    <property type="entry name" value="Competence"/>
    <property type="match status" value="1"/>
</dbReference>
<dbReference type="InterPro" id="IPR052159">
    <property type="entry name" value="Competence_DNA_uptake"/>
</dbReference>
<dbReference type="GO" id="GO:0030420">
    <property type="term" value="P:establishment of competence for transformation"/>
    <property type="evidence" value="ECO:0007669"/>
    <property type="project" value="InterPro"/>
</dbReference>
<dbReference type="SMART" id="SM00849">
    <property type="entry name" value="Lactamase_B"/>
    <property type="match status" value="1"/>
</dbReference>
<dbReference type="Pfam" id="PF13567">
    <property type="entry name" value="DUF4131"/>
    <property type="match status" value="1"/>
</dbReference>
<feature type="transmembrane region" description="Helical" evidence="6">
    <location>
        <begin position="399"/>
        <end position="422"/>
    </location>
</feature>
<dbReference type="PANTHER" id="PTHR30619">
    <property type="entry name" value="DNA INTERNALIZATION/COMPETENCE PROTEIN COMEC/REC2"/>
    <property type="match status" value="1"/>
</dbReference>
<sequence>MKISLDMAIFAVICGILPLLVLPQLPEQWLLWPLLLVVCLLLRTRRPFCRYLACLGLGFAWAVFNAGSLIGQMERLSRGPEVTAVVQVSSIALNPAASKQTLMRIERIDGHWLAPALMFTTLWAPEQQRLCAGQRWQLKLRLRPVHGKLNEGGFDSQRWAIAQRQPLTGLVRQARLLDGGCSLRQRIISHAETNIGELRYKAVLLALAFGERTALEQPLRTLMLKTGIAHLMAISGLHVAMVAILFWAALRALQFFLPSHLIGYRFPLVAGWVATLIYVWLVGAQPPAVRTVLAMTLWMLLRLRGVHCSSWQVWLWCIGLILLCDPLAVLSDSFWLSVLAVGCLIFWFEWAPLGERFRSAWYWAPVRWLHIQLGMTLLLVPMQAALFLGLTLTSLPANLWAVPIVSLVTVPLILLAVIFGFFPSLSYGLWWLADFTLYWVFVPLHYLQRGWVDLGAASLLASAAGWLIVVCWRFHWWRRYAPGLATIAICCVLWREKEPGYRWRVDMLDVGHGLAVVIERNGKGILYDTGDRWPGGSAAERHILPMLNWRGIELEQIIISHDHLDHTGGLPTVRRAFPGATVRSPMRGEGHLPCVAGERWRWQGLQFEVLWPPKTRKKPGNDDSCVIRIDDGKHSLLLTGDAEKKAEAQLLRLRRDRLAATVLQVGHHGSRTSSTPPFLRAVNPQVALASASRYNKWRLPARKVVARYRANGIIWRDTTRSGQLSVLFFDNDWQIKGFREQLMPRWYHQRFGVESDNE</sequence>
<feature type="transmembrane region" description="Helical" evidence="6">
    <location>
        <begin position="428"/>
        <end position="447"/>
    </location>
</feature>
<dbReference type="InterPro" id="IPR004477">
    <property type="entry name" value="ComEC_N"/>
</dbReference>
<feature type="transmembrane region" description="Helical" evidence="6">
    <location>
        <begin position="454"/>
        <end position="470"/>
    </location>
</feature>
<dbReference type="NCBIfam" id="NF008580">
    <property type="entry name" value="PRK11539.1"/>
    <property type="match status" value="1"/>
</dbReference>
<feature type="transmembrane region" description="Helical" evidence="6">
    <location>
        <begin position="262"/>
        <end position="281"/>
    </location>
</feature>
<evidence type="ECO:0000313" key="8">
    <source>
        <dbReference type="EMBL" id="TXE32907.1"/>
    </source>
</evidence>
<feature type="transmembrane region" description="Helical" evidence="6">
    <location>
        <begin position="368"/>
        <end position="392"/>
    </location>
</feature>
<keyword evidence="3 6" id="KW-0812">Transmembrane</keyword>
<dbReference type="EMBL" id="VOUP01000001">
    <property type="protein sequence ID" value="TXE32907.1"/>
    <property type="molecule type" value="Genomic_DNA"/>
</dbReference>
<dbReference type="CDD" id="cd07731">
    <property type="entry name" value="ComA-like_MBL-fold"/>
    <property type="match status" value="1"/>
</dbReference>